<dbReference type="AlphaFoldDB" id="A0A2Z2M853"/>
<keyword evidence="2" id="KW-1185">Reference proteome</keyword>
<dbReference type="SUPFAM" id="SSF48371">
    <property type="entry name" value="ARM repeat"/>
    <property type="match status" value="1"/>
</dbReference>
<accession>A0A2Z2M853</accession>
<dbReference type="RefSeq" id="WP_088857898.1">
    <property type="nucleotide sequence ID" value="NZ_CP014862.1"/>
</dbReference>
<evidence type="ECO:0008006" key="3">
    <source>
        <dbReference type="Google" id="ProtNLM"/>
    </source>
</evidence>
<organism evidence="1 2">
    <name type="scientific">Thermococcus profundus</name>
    <dbReference type="NCBI Taxonomy" id="49899"/>
    <lineage>
        <taxon>Archaea</taxon>
        <taxon>Methanobacteriati</taxon>
        <taxon>Methanobacteriota</taxon>
        <taxon>Thermococci</taxon>
        <taxon>Thermococcales</taxon>
        <taxon>Thermococcaceae</taxon>
        <taxon>Thermococcus</taxon>
    </lineage>
</organism>
<dbReference type="Gene3D" id="1.25.10.10">
    <property type="entry name" value="Leucine-rich Repeat Variant"/>
    <property type="match status" value="2"/>
</dbReference>
<dbReference type="InterPro" id="IPR016024">
    <property type="entry name" value="ARM-type_fold"/>
</dbReference>
<dbReference type="GeneID" id="33319724"/>
<evidence type="ECO:0000313" key="1">
    <source>
        <dbReference type="EMBL" id="ASJ02640.1"/>
    </source>
</evidence>
<reference evidence="1 2" key="1">
    <citation type="submission" date="2016-03" db="EMBL/GenBank/DDBJ databases">
        <title>Complete genome sequence of Thermococcus profundus strain DT5432.</title>
        <authorList>
            <person name="Oger P.M."/>
        </authorList>
    </citation>
    <scope>NUCLEOTIDE SEQUENCE [LARGE SCALE GENOMIC DNA]</scope>
    <source>
        <strain evidence="1 2">DT 5432</strain>
    </source>
</reference>
<dbReference type="EMBL" id="CP014862">
    <property type="protein sequence ID" value="ASJ02640.1"/>
    <property type="molecule type" value="Genomic_DNA"/>
</dbReference>
<dbReference type="Proteomes" id="UP000250179">
    <property type="component" value="Chromosome"/>
</dbReference>
<dbReference type="OrthoDB" id="101210at2157"/>
<protein>
    <recommendedName>
        <fullName evidence="3">Condensin complex subunit 1 C-terminal domain-containing protein</fullName>
    </recommendedName>
</protein>
<proteinExistence type="predicted"/>
<gene>
    <name evidence="1" type="ORF">A3L09_04880</name>
</gene>
<name>A0A2Z2M853_THEPR</name>
<dbReference type="InterPro" id="IPR011989">
    <property type="entry name" value="ARM-like"/>
</dbReference>
<evidence type="ECO:0000313" key="2">
    <source>
        <dbReference type="Proteomes" id="UP000250179"/>
    </source>
</evidence>
<dbReference type="KEGG" id="tprf:A3L09_04880"/>
<sequence length="596" mass="68134">MEGEPGPLKEHLASWRIGKAAELVLSSDDALRALLSILHGKDKELKKAALIALEEALKGMPDVRRLGLVKVLLDTLIDLAKEGDDDLLIRALRTIRALITGIPLDPRSFVKLNHALKDLVKQRGNEVVLLEIPSILENVRVTSSDPRVYDVISRLLHSRNPRLKAMGLRLTLNTSSYTGDSSLLKMIFSEIKDMLTGEDIALTDFALNILLEVSDCPLQEELVDEVAGVLTLVKNLAIGRRSELREKARIVAEKLEDSIYRYYKNQPEEAKEKIQELLINERFYEAIDLALAVGDTYVLKWLEGELERMEKERLKINERILPGPKYPSPPPESKAQKTLNMPDLHKFRGGKLDLEKLTKNAEISKQIPRMPDEETRRELEAVLTSGKTSKLVDLALRKPEVVFELERKLEEGSKLEKMDALWALSKLSEKLKPKAVFILEPVVAKLFEVAHSTKNRWMRLRATRTLATLALKSKRRDEIVGKFLDGYLSREKRRAISALEFFSYYFLETWDEKTARMVLPGLRRFLKDDRLRFDALMVLEAIVTSIPAEKAKLLRDYVPLLERIKKTALPDEQKLAIRILEEMASRFKVLFNRRVI</sequence>